<organism evidence="6 7">
    <name type="scientific">Coregonus suidteri</name>
    <dbReference type="NCBI Taxonomy" id="861788"/>
    <lineage>
        <taxon>Eukaryota</taxon>
        <taxon>Metazoa</taxon>
        <taxon>Chordata</taxon>
        <taxon>Craniata</taxon>
        <taxon>Vertebrata</taxon>
        <taxon>Euteleostomi</taxon>
        <taxon>Actinopterygii</taxon>
        <taxon>Neopterygii</taxon>
        <taxon>Teleostei</taxon>
        <taxon>Protacanthopterygii</taxon>
        <taxon>Salmoniformes</taxon>
        <taxon>Salmonidae</taxon>
        <taxon>Coregoninae</taxon>
        <taxon>Coregonus</taxon>
    </lineage>
</organism>
<keyword evidence="1" id="KW-0808">Transferase</keyword>
<dbReference type="SUPFAM" id="SSF56204">
    <property type="entry name" value="Hect, E3 ligase catalytic domain"/>
    <property type="match status" value="1"/>
</dbReference>
<evidence type="ECO:0000256" key="3">
    <source>
        <dbReference type="PROSITE-ProRule" id="PRU00104"/>
    </source>
</evidence>
<evidence type="ECO:0000259" key="5">
    <source>
        <dbReference type="PROSITE" id="PS50237"/>
    </source>
</evidence>
<dbReference type="Pfam" id="PF00632">
    <property type="entry name" value="HECT"/>
    <property type="match status" value="1"/>
</dbReference>
<evidence type="ECO:0000256" key="2">
    <source>
        <dbReference type="ARBA" id="ARBA00022786"/>
    </source>
</evidence>
<feature type="region of interest" description="Disordered" evidence="4">
    <location>
        <begin position="282"/>
        <end position="301"/>
    </location>
</feature>
<dbReference type="Proteomes" id="UP001356427">
    <property type="component" value="Unassembled WGS sequence"/>
</dbReference>
<dbReference type="AlphaFoldDB" id="A0AAN8LBZ5"/>
<accession>A0AAN8LBZ5</accession>
<keyword evidence="2 3" id="KW-0833">Ubl conjugation pathway</keyword>
<protein>
    <recommendedName>
        <fullName evidence="5">HECT domain-containing protein</fullName>
    </recommendedName>
</protein>
<keyword evidence="7" id="KW-1185">Reference proteome</keyword>
<dbReference type="EMBL" id="JAGTTL010000018">
    <property type="protein sequence ID" value="KAK6309017.1"/>
    <property type="molecule type" value="Genomic_DNA"/>
</dbReference>
<dbReference type="InterPro" id="IPR000569">
    <property type="entry name" value="HECT_dom"/>
</dbReference>
<dbReference type="PROSITE" id="PS50237">
    <property type="entry name" value="HECT"/>
    <property type="match status" value="1"/>
</dbReference>
<dbReference type="SMART" id="SM00119">
    <property type="entry name" value="HECTc"/>
    <property type="match status" value="1"/>
</dbReference>
<dbReference type="InterPro" id="IPR035983">
    <property type="entry name" value="Hect_E3_ubiquitin_ligase"/>
</dbReference>
<feature type="active site" description="Glycyl thioester intermediate" evidence="3">
    <location>
        <position position="649"/>
    </location>
</feature>
<feature type="compositionally biased region" description="Acidic residues" evidence="4">
    <location>
        <begin position="284"/>
        <end position="296"/>
    </location>
</feature>
<comment type="caution">
    <text evidence="6">The sequence shown here is derived from an EMBL/GenBank/DDBJ whole genome shotgun (WGS) entry which is preliminary data.</text>
</comment>
<sequence>MILTEDIEMDLFAVIGTFAVPIAVIPQNQQETMSKQPEHPLVPLPLEEEDIEQPKQQRETVTPAKIEKEYIPRITNNSFESIEIEMEVFPPSGLTESDVVEITPDDPSVMSRTPEPVVLVSPEPIRPSKLKWRRITPGKTGLVVKDVICLPQGHYLAQEDRHSVPRGQERDELAAMGLIARITIDNSWLPHEMESRLASLFKSRFFSGREQRFTFTYLQCLEGSRVLFVPDTPPQFSWSGEQVLQIAGHGPLYILSHYDFMSFEIECEWPTNSAPVINSHDFLVDDNEDDDDDEERSVESPLPVTADEEVISDLVTILRTYREQNSMPDIQTHMYVRRRDIFRSALKVMGKKSFSIKTTPLFHFLGEEVDDYDGPLREFFRLIMLELQESGILEGRPGHLLFAYDQAALEERRYYAAGVMVAWSLLHGGPGPCCLHQSLYQLMCGQSPPLEDFSWMDISDVDVQMKLQQAKNCTSIQRLTPNLCEWIAGCGIPDIYSAEIKDMPSIYTLVLRHYIYHRVASMISQFTEGLNSCGGLWDIIKAHSAAFMSVMTRTEHPLTLEQFKSLFEVSWSPLESTIGLRQAEETTVTSWERFLIMVNEHRTALSFGDLLAFITGADQIPPLGFLRNLCIRFYDQGMFSVRLPHASTCTLELHLPRGVASPVPDARDIKCFHRRFCQIANGQLATSYVNNSCKCFVQICNGTDVMHTS</sequence>
<proteinExistence type="predicted"/>
<dbReference type="GO" id="GO:0004842">
    <property type="term" value="F:ubiquitin-protein transferase activity"/>
    <property type="evidence" value="ECO:0007669"/>
    <property type="project" value="InterPro"/>
</dbReference>
<evidence type="ECO:0000313" key="6">
    <source>
        <dbReference type="EMBL" id="KAK6309017.1"/>
    </source>
</evidence>
<dbReference type="Gene3D" id="3.90.1750.10">
    <property type="entry name" value="Hect, E3 ligase catalytic domains"/>
    <property type="match status" value="1"/>
</dbReference>
<evidence type="ECO:0000256" key="1">
    <source>
        <dbReference type="ARBA" id="ARBA00022679"/>
    </source>
</evidence>
<evidence type="ECO:0000256" key="4">
    <source>
        <dbReference type="SAM" id="MobiDB-lite"/>
    </source>
</evidence>
<name>A0AAN8LBZ5_9TELE</name>
<feature type="domain" description="HECT" evidence="5">
    <location>
        <begin position="352"/>
        <end position="656"/>
    </location>
</feature>
<gene>
    <name evidence="6" type="ORF">J4Q44_G00204800</name>
</gene>
<reference evidence="6 7" key="1">
    <citation type="submission" date="2021-04" db="EMBL/GenBank/DDBJ databases">
        <authorList>
            <person name="De Guttry C."/>
            <person name="Zahm M."/>
            <person name="Klopp C."/>
            <person name="Cabau C."/>
            <person name="Louis A."/>
            <person name="Berthelot C."/>
            <person name="Parey E."/>
            <person name="Roest Crollius H."/>
            <person name="Montfort J."/>
            <person name="Robinson-Rechavi M."/>
            <person name="Bucao C."/>
            <person name="Bouchez O."/>
            <person name="Gislard M."/>
            <person name="Lluch J."/>
            <person name="Milhes M."/>
            <person name="Lampietro C."/>
            <person name="Lopez Roques C."/>
            <person name="Donnadieu C."/>
            <person name="Braasch I."/>
            <person name="Desvignes T."/>
            <person name="Postlethwait J."/>
            <person name="Bobe J."/>
            <person name="Wedekind C."/>
            <person name="Guiguen Y."/>
        </authorList>
    </citation>
    <scope>NUCLEOTIDE SEQUENCE [LARGE SCALE GENOMIC DNA]</scope>
    <source>
        <strain evidence="6">Cs_M1</strain>
        <tissue evidence="6">Blood</tissue>
    </source>
</reference>
<dbReference type="Gene3D" id="3.30.2410.10">
    <property type="entry name" value="Hect, E3 ligase catalytic domain"/>
    <property type="match status" value="1"/>
</dbReference>
<evidence type="ECO:0000313" key="7">
    <source>
        <dbReference type="Proteomes" id="UP001356427"/>
    </source>
</evidence>